<reference evidence="3 4" key="1">
    <citation type="submission" date="2020-08" db="EMBL/GenBank/DDBJ databases">
        <title>Genomic Encyclopedia of Type Strains, Phase IV (KMG-IV): sequencing the most valuable type-strain genomes for metagenomic binning, comparative biology and taxonomic classification.</title>
        <authorList>
            <person name="Goeker M."/>
        </authorList>
    </citation>
    <scope>NUCLEOTIDE SEQUENCE [LARGE SCALE GENOMIC DNA]</scope>
    <source>
        <strain evidence="3 4">DSM 28760</strain>
    </source>
</reference>
<dbReference type="GO" id="GO:0071111">
    <property type="term" value="F:cyclic-guanylate-specific phosphodiesterase activity"/>
    <property type="evidence" value="ECO:0007669"/>
    <property type="project" value="InterPro"/>
</dbReference>
<feature type="domain" description="GGDEF" evidence="2">
    <location>
        <begin position="139"/>
        <end position="272"/>
    </location>
</feature>
<organism evidence="3 4">
    <name type="scientific">Pseudochelatococcus contaminans</name>
    <dbReference type="NCBI Taxonomy" id="1538103"/>
    <lineage>
        <taxon>Bacteria</taxon>
        <taxon>Pseudomonadati</taxon>
        <taxon>Pseudomonadota</taxon>
        <taxon>Alphaproteobacteria</taxon>
        <taxon>Hyphomicrobiales</taxon>
        <taxon>Chelatococcaceae</taxon>
        <taxon>Pseudochelatococcus</taxon>
    </lineage>
</organism>
<dbReference type="Proteomes" id="UP000537592">
    <property type="component" value="Unassembled WGS sequence"/>
</dbReference>
<gene>
    <name evidence="3" type="ORF">FHS81_000988</name>
</gene>
<evidence type="ECO:0000313" key="3">
    <source>
        <dbReference type="EMBL" id="MBB3808918.1"/>
    </source>
</evidence>
<feature type="domain" description="EAL" evidence="1">
    <location>
        <begin position="281"/>
        <end position="534"/>
    </location>
</feature>
<protein>
    <submittedName>
        <fullName evidence="3">Diguanylate cyclase (GGDEF)-like protein</fullName>
    </submittedName>
</protein>
<dbReference type="PANTHER" id="PTHR33121:SF70">
    <property type="entry name" value="SIGNALING PROTEIN YKOW"/>
    <property type="match status" value="1"/>
</dbReference>
<dbReference type="Gene3D" id="3.20.20.450">
    <property type="entry name" value="EAL domain"/>
    <property type="match status" value="1"/>
</dbReference>
<dbReference type="InterPro" id="IPR000160">
    <property type="entry name" value="GGDEF_dom"/>
</dbReference>
<dbReference type="InterPro" id="IPR043128">
    <property type="entry name" value="Rev_trsase/Diguanyl_cyclase"/>
</dbReference>
<keyword evidence="4" id="KW-1185">Reference proteome</keyword>
<dbReference type="Gene3D" id="3.30.70.270">
    <property type="match status" value="1"/>
</dbReference>
<evidence type="ECO:0000259" key="2">
    <source>
        <dbReference type="PROSITE" id="PS50887"/>
    </source>
</evidence>
<comment type="caution">
    <text evidence="3">The sequence shown here is derived from an EMBL/GenBank/DDBJ whole genome shotgun (WGS) entry which is preliminary data.</text>
</comment>
<dbReference type="SUPFAM" id="SSF55073">
    <property type="entry name" value="Nucleotide cyclase"/>
    <property type="match status" value="1"/>
</dbReference>
<dbReference type="SMART" id="SM00052">
    <property type="entry name" value="EAL"/>
    <property type="match status" value="1"/>
</dbReference>
<dbReference type="InterPro" id="IPR029787">
    <property type="entry name" value="Nucleotide_cyclase"/>
</dbReference>
<name>A0A7W5Z2P9_9HYPH</name>
<dbReference type="SUPFAM" id="SSF52172">
    <property type="entry name" value="CheY-like"/>
    <property type="match status" value="1"/>
</dbReference>
<dbReference type="InterPro" id="IPR035919">
    <property type="entry name" value="EAL_sf"/>
</dbReference>
<dbReference type="RefSeq" id="WP_183750939.1">
    <property type="nucleotide sequence ID" value="NZ_JACICC010000002.1"/>
</dbReference>
<proteinExistence type="predicted"/>
<dbReference type="EMBL" id="JACICC010000002">
    <property type="protein sequence ID" value="MBB3808918.1"/>
    <property type="molecule type" value="Genomic_DNA"/>
</dbReference>
<dbReference type="PANTHER" id="PTHR33121">
    <property type="entry name" value="CYCLIC DI-GMP PHOSPHODIESTERASE PDEF"/>
    <property type="match status" value="1"/>
</dbReference>
<dbReference type="Pfam" id="PF00563">
    <property type="entry name" value="EAL"/>
    <property type="match status" value="1"/>
</dbReference>
<dbReference type="SMART" id="SM00267">
    <property type="entry name" value="GGDEF"/>
    <property type="match status" value="1"/>
</dbReference>
<dbReference type="PROSITE" id="PS50883">
    <property type="entry name" value="EAL"/>
    <property type="match status" value="1"/>
</dbReference>
<dbReference type="InterPro" id="IPR011006">
    <property type="entry name" value="CheY-like_superfamily"/>
</dbReference>
<dbReference type="Pfam" id="PF00990">
    <property type="entry name" value="GGDEF"/>
    <property type="match status" value="1"/>
</dbReference>
<dbReference type="InterPro" id="IPR001633">
    <property type="entry name" value="EAL_dom"/>
</dbReference>
<evidence type="ECO:0000259" key="1">
    <source>
        <dbReference type="PROSITE" id="PS50883"/>
    </source>
</evidence>
<dbReference type="InterPro" id="IPR050706">
    <property type="entry name" value="Cyclic-di-GMP_PDE-like"/>
</dbReference>
<dbReference type="CDD" id="cd01948">
    <property type="entry name" value="EAL"/>
    <property type="match status" value="1"/>
</dbReference>
<dbReference type="AlphaFoldDB" id="A0A7W5Z2P9"/>
<accession>A0A7W5Z2P9</accession>
<evidence type="ECO:0000313" key="4">
    <source>
        <dbReference type="Proteomes" id="UP000537592"/>
    </source>
</evidence>
<dbReference type="PROSITE" id="PS50887">
    <property type="entry name" value="GGDEF"/>
    <property type="match status" value="1"/>
</dbReference>
<dbReference type="SUPFAM" id="SSF141868">
    <property type="entry name" value="EAL domain-like"/>
    <property type="match status" value="1"/>
</dbReference>
<sequence length="546" mass="60144">MRKAFDIKVPEPRAPASSALRQKPSIIVISSDVVDSSTIELLHDLGRSAPGAKLVVLTRKCDAAALARALEAGAADVLTPDMGETARTLRMRWVLALARWRPEAAQALESLYNRIDRAWSLPGQILVQQDMKRRVARESTVALHMVNIDSFDAVCSAFSPSAGRKLMAVCANRLRSILGHDHIVRRFGASGFAILQCNVGAPHEIEALARQVLAQLGAPLLVEGQNINLTVNVGVARFPFDGREYHDLLHRAGIAAQYGNRTGRRGVAFFREDMLTVARKNALLAIELRNALAAQQFFLEFQPQIDISSGRMVGGEALIRWRRPDGTVVPPGAFLPYAEESGLITAIDEWVLFQACRTARHWHDQGLDLRVSINLSARQFARRGIPNLIAHTLQETGVDPTRLDIELTESAVMHDFDLVRGDIMRIRALGPSISIDDFGVGQSSLHVLRQLKVDRLKVDKGFVRDVPNSQSDRIILRTIISLGHELGFRVIAEGVESVDQLAVLQDEGCNEVQGFYFARPLPTCGFMAFARRFIGMPAEDSIIAGP</sequence>